<feature type="compositionally biased region" description="Low complexity" evidence="2">
    <location>
        <begin position="32"/>
        <end position="63"/>
    </location>
</feature>
<dbReference type="InterPro" id="IPR013767">
    <property type="entry name" value="PAS_fold"/>
</dbReference>
<dbReference type="Pfam" id="PF00989">
    <property type="entry name" value="PAS"/>
    <property type="match status" value="1"/>
</dbReference>
<comment type="caution">
    <text evidence="4">The sequence shown here is derived from an EMBL/GenBank/DDBJ whole genome shotgun (WGS) entry which is preliminary data.</text>
</comment>
<dbReference type="Pfam" id="PF01590">
    <property type="entry name" value="GAF"/>
    <property type="match status" value="1"/>
</dbReference>
<dbReference type="Gene3D" id="3.60.40.10">
    <property type="entry name" value="PPM-type phosphatase domain"/>
    <property type="match status" value="1"/>
</dbReference>
<gene>
    <name evidence="4" type="ORF">ACIO7M_26565</name>
</gene>
<reference evidence="4 5" key="1">
    <citation type="submission" date="2024-10" db="EMBL/GenBank/DDBJ databases">
        <title>The Natural Products Discovery Center: Release of the First 8490 Sequenced Strains for Exploring Actinobacteria Biosynthetic Diversity.</title>
        <authorList>
            <person name="Kalkreuter E."/>
            <person name="Kautsar S.A."/>
            <person name="Yang D."/>
            <person name="Bader C.D."/>
            <person name="Teijaro C.N."/>
            <person name="Fluegel L."/>
            <person name="Davis C.M."/>
            <person name="Simpson J.R."/>
            <person name="Lauterbach L."/>
            <person name="Steele A.D."/>
            <person name="Gui C."/>
            <person name="Meng S."/>
            <person name="Li G."/>
            <person name="Viehrig K."/>
            <person name="Ye F."/>
            <person name="Su P."/>
            <person name="Kiefer A.F."/>
            <person name="Nichols A."/>
            <person name="Cepeda A.J."/>
            <person name="Yan W."/>
            <person name="Fan B."/>
            <person name="Jiang Y."/>
            <person name="Adhikari A."/>
            <person name="Zheng C.-J."/>
            <person name="Schuster L."/>
            <person name="Cowan T.M."/>
            <person name="Smanski M.J."/>
            <person name="Chevrette M.G."/>
            <person name="De Carvalho L.P.S."/>
            <person name="Shen B."/>
        </authorList>
    </citation>
    <scope>NUCLEOTIDE SEQUENCE [LARGE SCALE GENOMIC DNA]</scope>
    <source>
        <strain evidence="4 5">NPDC087220</strain>
    </source>
</reference>
<sequence>MSTANGVPADSEGTPADPTGPAGTPGMPSPGSPTGTSGPTSPTGAPGPTSPTGTRGPTSPTGTRGPGGPTGTPGPGGPTGPTGRAEPGGAVGRAGPPGPGTGRGLLDVLGVAAIVLDSVGRIVLWSPQAEELFGYPAEEALGEYAARLLVDDEHLGVVLSLFEKVMSGGGPWAGVFPVHHKDGGTRLTEFRNMRLEDREGRLYALGIASDQATLRRLERDLALSVRLVAQSPIGLAVLDTDLRYVMVNPALERINGLPAAQHLGRRVHEALPRVDAAAIEAAMREVLVTGVPRLDQFTTGRTPADPHQDHAFSASFYRLDDPAGRPIGVAASIVDVTEQHKTAQAIALARQRLALIADASVRIGTTLDLGVTARELGDIAVPQLADVATIDVLDDVLTGDPPSGTAPAGTVRFRALAVKAARPGPAVRAVDPVGTIARYDDTRLVTRCVRTGRPALQARVTPGDLGGIARDAEAAALLAEAGLHSYLAVPLIARGEVIGALGLQRTDNPLPFDEDDVLLAQELAARAAVCIDNARWYQKQRRAALLLQRHLLPHQPTPTPGLEIAFRYQPAQSAGEVGGDWFDVIPLADDKTALVVGDVMGSGINAAAAMGQLRTAARTLAELDLDPAAVLTRLDHTATGLGHTMATCVIAVYDPRRNRCRIATAGHLPPVRVGRGRPPELLDLPTGVPLGVGGVPFEAAALDLDVGDELVLYTDGLVERRDQDIDTRLRALTELLDAPGRPLEATCDLLLGRLRRPDDRDDVALLIARARPL</sequence>
<evidence type="ECO:0000256" key="2">
    <source>
        <dbReference type="SAM" id="MobiDB-lite"/>
    </source>
</evidence>
<dbReference type="InterPro" id="IPR001932">
    <property type="entry name" value="PPM-type_phosphatase-like_dom"/>
</dbReference>
<dbReference type="SUPFAM" id="SSF55781">
    <property type="entry name" value="GAF domain-like"/>
    <property type="match status" value="1"/>
</dbReference>
<dbReference type="InterPro" id="IPR035965">
    <property type="entry name" value="PAS-like_dom_sf"/>
</dbReference>
<proteinExistence type="predicted"/>
<dbReference type="InterPro" id="IPR003018">
    <property type="entry name" value="GAF"/>
</dbReference>
<dbReference type="SUPFAM" id="SSF55785">
    <property type="entry name" value="PYP-like sensor domain (PAS domain)"/>
    <property type="match status" value="2"/>
</dbReference>
<dbReference type="SUPFAM" id="SSF81606">
    <property type="entry name" value="PP2C-like"/>
    <property type="match status" value="1"/>
</dbReference>
<feature type="domain" description="PAS" evidence="3">
    <location>
        <begin position="105"/>
        <end position="169"/>
    </location>
</feature>
<dbReference type="Proteomes" id="UP001617351">
    <property type="component" value="Unassembled WGS sequence"/>
</dbReference>
<dbReference type="CDD" id="cd00130">
    <property type="entry name" value="PAS"/>
    <property type="match status" value="2"/>
</dbReference>
<evidence type="ECO:0000313" key="5">
    <source>
        <dbReference type="Proteomes" id="UP001617351"/>
    </source>
</evidence>
<dbReference type="SMART" id="SM00331">
    <property type="entry name" value="PP2C_SIG"/>
    <property type="match status" value="1"/>
</dbReference>
<evidence type="ECO:0000313" key="4">
    <source>
        <dbReference type="EMBL" id="MFJ2824658.1"/>
    </source>
</evidence>
<accession>A0ABW8EN19</accession>
<dbReference type="PANTHER" id="PTHR43156">
    <property type="entry name" value="STAGE II SPORULATION PROTEIN E-RELATED"/>
    <property type="match status" value="1"/>
</dbReference>
<dbReference type="InterPro" id="IPR052016">
    <property type="entry name" value="Bact_Sigma-Reg"/>
</dbReference>
<organism evidence="4 5">
    <name type="scientific">Streptomyces toxytricini</name>
    <name type="common">Actinomyces toxytricini</name>
    <dbReference type="NCBI Taxonomy" id="67369"/>
    <lineage>
        <taxon>Bacteria</taxon>
        <taxon>Bacillati</taxon>
        <taxon>Actinomycetota</taxon>
        <taxon>Actinomycetes</taxon>
        <taxon>Kitasatosporales</taxon>
        <taxon>Streptomycetaceae</taxon>
        <taxon>Streptomyces</taxon>
    </lineage>
</organism>
<feature type="region of interest" description="Disordered" evidence="2">
    <location>
        <begin position="1"/>
        <end position="99"/>
    </location>
</feature>
<protein>
    <submittedName>
        <fullName evidence="4">SpoIIE family protein phosphatase</fullName>
    </submittedName>
</protein>
<evidence type="ECO:0000256" key="1">
    <source>
        <dbReference type="ARBA" id="ARBA00022801"/>
    </source>
</evidence>
<dbReference type="InterPro" id="IPR000014">
    <property type="entry name" value="PAS"/>
</dbReference>
<dbReference type="RefSeq" id="WP_402385211.1">
    <property type="nucleotide sequence ID" value="NZ_JBIUYY010000013.1"/>
</dbReference>
<keyword evidence="5" id="KW-1185">Reference proteome</keyword>
<dbReference type="Gene3D" id="3.30.450.20">
    <property type="entry name" value="PAS domain"/>
    <property type="match status" value="2"/>
</dbReference>
<dbReference type="InterPro" id="IPR013656">
    <property type="entry name" value="PAS_4"/>
</dbReference>
<evidence type="ECO:0000259" key="3">
    <source>
        <dbReference type="PROSITE" id="PS50112"/>
    </source>
</evidence>
<dbReference type="Pfam" id="PF07228">
    <property type="entry name" value="SpoIIE"/>
    <property type="match status" value="1"/>
</dbReference>
<dbReference type="EMBL" id="JBIUYY010000013">
    <property type="protein sequence ID" value="MFJ2824658.1"/>
    <property type="molecule type" value="Genomic_DNA"/>
</dbReference>
<feature type="compositionally biased region" description="Low complexity" evidence="2">
    <location>
        <begin position="13"/>
        <end position="26"/>
    </location>
</feature>
<dbReference type="PANTHER" id="PTHR43156:SF2">
    <property type="entry name" value="STAGE II SPORULATION PROTEIN E"/>
    <property type="match status" value="1"/>
</dbReference>
<name>A0ABW8EN19_STRT5</name>
<dbReference type="Pfam" id="PF08448">
    <property type="entry name" value="PAS_4"/>
    <property type="match status" value="1"/>
</dbReference>
<dbReference type="SMART" id="SM00065">
    <property type="entry name" value="GAF"/>
    <property type="match status" value="1"/>
</dbReference>
<keyword evidence="1" id="KW-0378">Hydrolase</keyword>
<dbReference type="NCBIfam" id="TIGR00229">
    <property type="entry name" value="sensory_box"/>
    <property type="match status" value="2"/>
</dbReference>
<dbReference type="Gene3D" id="3.30.450.40">
    <property type="match status" value="1"/>
</dbReference>
<dbReference type="SMART" id="SM00091">
    <property type="entry name" value="PAS"/>
    <property type="match status" value="2"/>
</dbReference>
<dbReference type="InterPro" id="IPR029016">
    <property type="entry name" value="GAF-like_dom_sf"/>
</dbReference>
<dbReference type="PROSITE" id="PS50112">
    <property type="entry name" value="PAS"/>
    <property type="match status" value="2"/>
</dbReference>
<dbReference type="InterPro" id="IPR036457">
    <property type="entry name" value="PPM-type-like_dom_sf"/>
</dbReference>
<feature type="compositionally biased region" description="Gly residues" evidence="2">
    <location>
        <begin position="64"/>
        <end position="80"/>
    </location>
</feature>
<feature type="domain" description="PAS" evidence="3">
    <location>
        <begin position="220"/>
        <end position="290"/>
    </location>
</feature>